<name>A0A1W1XE00_9NEIS</name>
<dbReference type="RefSeq" id="WP_176216817.1">
    <property type="nucleotide sequence ID" value="NZ_FWXD01000006.1"/>
</dbReference>
<organism evidence="3 4">
    <name type="scientific">Andreprevotia lacus DSM 23236</name>
    <dbReference type="NCBI Taxonomy" id="1121001"/>
    <lineage>
        <taxon>Bacteria</taxon>
        <taxon>Pseudomonadati</taxon>
        <taxon>Pseudomonadota</taxon>
        <taxon>Betaproteobacteria</taxon>
        <taxon>Neisseriales</taxon>
        <taxon>Chitinibacteraceae</taxon>
        <taxon>Andreprevotia</taxon>
    </lineage>
</organism>
<dbReference type="AlphaFoldDB" id="A0A1W1XE00"/>
<feature type="signal peptide" evidence="1">
    <location>
        <begin position="1"/>
        <end position="18"/>
    </location>
</feature>
<evidence type="ECO:0000313" key="4">
    <source>
        <dbReference type="Proteomes" id="UP000192761"/>
    </source>
</evidence>
<dbReference type="InterPro" id="IPR025392">
    <property type="entry name" value="DUF4124"/>
</dbReference>
<feature type="chain" id="PRO_5012054352" description="DUF4124 domain-containing protein" evidence="1">
    <location>
        <begin position="19"/>
        <end position="151"/>
    </location>
</feature>
<protein>
    <recommendedName>
        <fullName evidence="2">DUF4124 domain-containing protein</fullName>
    </recommendedName>
</protein>
<proteinExistence type="predicted"/>
<feature type="domain" description="DUF4124" evidence="2">
    <location>
        <begin position="8"/>
        <end position="60"/>
    </location>
</feature>
<evidence type="ECO:0000259" key="2">
    <source>
        <dbReference type="Pfam" id="PF13511"/>
    </source>
</evidence>
<dbReference type="Pfam" id="PF13511">
    <property type="entry name" value="DUF4124"/>
    <property type="match status" value="1"/>
</dbReference>
<gene>
    <name evidence="3" type="ORF">SAMN02745857_01331</name>
</gene>
<accession>A0A1W1XE00</accession>
<keyword evidence="1" id="KW-0732">Signal</keyword>
<dbReference type="STRING" id="1121001.SAMN02745857_01331"/>
<evidence type="ECO:0000256" key="1">
    <source>
        <dbReference type="SAM" id="SignalP"/>
    </source>
</evidence>
<evidence type="ECO:0000313" key="3">
    <source>
        <dbReference type="EMBL" id="SMC22123.1"/>
    </source>
</evidence>
<dbReference type="Proteomes" id="UP000192761">
    <property type="component" value="Unassembled WGS sequence"/>
</dbReference>
<dbReference type="EMBL" id="FWXD01000006">
    <property type="protein sequence ID" value="SMC22123.1"/>
    <property type="molecule type" value="Genomic_DNA"/>
</dbReference>
<keyword evidence="4" id="KW-1185">Reference proteome</keyword>
<reference evidence="3 4" key="1">
    <citation type="submission" date="2017-04" db="EMBL/GenBank/DDBJ databases">
        <authorList>
            <person name="Afonso C.L."/>
            <person name="Miller P.J."/>
            <person name="Scott M.A."/>
            <person name="Spackman E."/>
            <person name="Goraichik I."/>
            <person name="Dimitrov K.M."/>
            <person name="Suarez D.L."/>
            <person name="Swayne D.E."/>
        </authorList>
    </citation>
    <scope>NUCLEOTIDE SEQUENCE [LARGE SCALE GENOMIC DNA]</scope>
    <source>
        <strain evidence="3 4">DSM 23236</strain>
    </source>
</reference>
<sequence length="151" mass="15949">MKPILAVLLLCLAGLASAEVYKWKDADGNWHYSDQPPPGADKNKAKVLDIKDQPVNSVPAKAKVASGAAEGLEKGGKKASAVAASDSKPVKKYDEAACNAAQTRLHFLQGANKMRNQNEKGMTEFLPAAKKAEEISKAQQQIEESCGGGGN</sequence>